<accession>Q0V580</accession>
<feature type="compositionally biased region" description="Polar residues" evidence="1">
    <location>
        <begin position="31"/>
        <end position="40"/>
    </location>
</feature>
<dbReference type="InParanoid" id="Q0V580"/>
<protein>
    <submittedName>
        <fullName evidence="2">Uncharacterized protein</fullName>
    </submittedName>
</protein>
<dbReference type="GeneID" id="5967634"/>
<dbReference type="VEuPathDB" id="FungiDB:JI435_426750"/>
<feature type="region of interest" description="Disordered" evidence="1">
    <location>
        <begin position="17"/>
        <end position="40"/>
    </location>
</feature>
<gene>
    <name evidence="2" type="ORF">SNOG_00834</name>
</gene>
<evidence type="ECO:0000256" key="1">
    <source>
        <dbReference type="SAM" id="MobiDB-lite"/>
    </source>
</evidence>
<organism evidence="2 3">
    <name type="scientific">Phaeosphaeria nodorum (strain SN15 / ATCC MYA-4574 / FGSC 10173)</name>
    <name type="common">Glume blotch fungus</name>
    <name type="synonym">Parastagonospora nodorum</name>
    <dbReference type="NCBI Taxonomy" id="321614"/>
    <lineage>
        <taxon>Eukaryota</taxon>
        <taxon>Fungi</taxon>
        <taxon>Dikarya</taxon>
        <taxon>Ascomycota</taxon>
        <taxon>Pezizomycotina</taxon>
        <taxon>Dothideomycetes</taxon>
        <taxon>Pleosporomycetidae</taxon>
        <taxon>Pleosporales</taxon>
        <taxon>Pleosporineae</taxon>
        <taxon>Phaeosphaeriaceae</taxon>
        <taxon>Parastagonospora</taxon>
    </lineage>
</organism>
<dbReference type="KEGG" id="pno:SNOG_00834"/>
<dbReference type="RefSeq" id="XP_001791505.1">
    <property type="nucleotide sequence ID" value="XM_001791453.1"/>
</dbReference>
<dbReference type="EMBL" id="CH445325">
    <property type="protein sequence ID" value="EAT92329.1"/>
    <property type="molecule type" value="Genomic_DNA"/>
</dbReference>
<sequence length="65" mass="7025">MQSLSMELFQCSYSRKDKTRKASFGAPPDQRPSTLLNASPNPGTLTDLAALLRLPALLVIALPPD</sequence>
<dbReference type="AlphaFoldDB" id="Q0V580"/>
<reference evidence="3" key="1">
    <citation type="journal article" date="2007" name="Plant Cell">
        <title>Dothideomycete-plant interactions illuminated by genome sequencing and EST analysis of the wheat pathogen Stagonospora nodorum.</title>
        <authorList>
            <person name="Hane J.K."/>
            <person name="Lowe R.G."/>
            <person name="Solomon P.S."/>
            <person name="Tan K.C."/>
            <person name="Schoch C.L."/>
            <person name="Spatafora J.W."/>
            <person name="Crous P.W."/>
            <person name="Kodira C."/>
            <person name="Birren B.W."/>
            <person name="Galagan J.E."/>
            <person name="Torriani S.F."/>
            <person name="McDonald B.A."/>
            <person name="Oliver R.P."/>
        </authorList>
    </citation>
    <scope>NUCLEOTIDE SEQUENCE [LARGE SCALE GENOMIC DNA]</scope>
    <source>
        <strain evidence="3">SN15 / ATCC MYA-4574 / FGSC 10173</strain>
    </source>
</reference>
<name>Q0V580_PHANO</name>
<evidence type="ECO:0000313" key="2">
    <source>
        <dbReference type="EMBL" id="EAT92329.1"/>
    </source>
</evidence>
<proteinExistence type="predicted"/>
<dbReference type="HOGENOM" id="CLU_2850436_0_0_1"/>
<evidence type="ECO:0000313" key="3">
    <source>
        <dbReference type="Proteomes" id="UP000001055"/>
    </source>
</evidence>
<dbReference type="Proteomes" id="UP000001055">
    <property type="component" value="Unassembled WGS sequence"/>
</dbReference>